<gene>
    <name evidence="1" type="ORF">GSOID_T00013818001</name>
</gene>
<dbReference type="Proteomes" id="UP000001307">
    <property type="component" value="Unassembled WGS sequence"/>
</dbReference>
<evidence type="ECO:0000313" key="1">
    <source>
        <dbReference type="EMBL" id="CBY17766.1"/>
    </source>
</evidence>
<dbReference type="InParanoid" id="E4Y0X1"/>
<accession>E4Y0X1</accession>
<sequence>MTLLQYCPCFGGCPQSCPFCSNYDCEPEAFVVFHQYGAYLMNTDGTIEDRKYDTPTGLVDYTYQSSGAVLRGVFYIFGGTKGTNTYKKIAKLNGCRFEELSITLPYN</sequence>
<name>E4Y0X1_OIKDI</name>
<dbReference type="EMBL" id="FN653544">
    <property type="protein sequence ID" value="CBY17766.1"/>
    <property type="molecule type" value="Genomic_DNA"/>
</dbReference>
<protein>
    <submittedName>
        <fullName evidence="1">Uncharacterized protein</fullName>
    </submittedName>
</protein>
<evidence type="ECO:0000313" key="2">
    <source>
        <dbReference type="Proteomes" id="UP000001307"/>
    </source>
</evidence>
<dbReference type="AlphaFoldDB" id="E4Y0X1"/>
<reference evidence="1" key="1">
    <citation type="journal article" date="2010" name="Science">
        <title>Plasticity of animal genome architecture unmasked by rapid evolution of a pelagic tunicate.</title>
        <authorList>
            <person name="Denoeud F."/>
            <person name="Henriet S."/>
            <person name="Mungpakdee S."/>
            <person name="Aury J.M."/>
            <person name="Da Silva C."/>
            <person name="Brinkmann H."/>
            <person name="Mikhaleva J."/>
            <person name="Olsen L.C."/>
            <person name="Jubin C."/>
            <person name="Canestro C."/>
            <person name="Bouquet J.M."/>
            <person name="Danks G."/>
            <person name="Poulain J."/>
            <person name="Campsteijn C."/>
            <person name="Adamski M."/>
            <person name="Cross I."/>
            <person name="Yadetie F."/>
            <person name="Muffato M."/>
            <person name="Louis A."/>
            <person name="Butcher S."/>
            <person name="Tsagkogeorga G."/>
            <person name="Konrad A."/>
            <person name="Singh S."/>
            <person name="Jensen M.F."/>
            <person name="Cong E.H."/>
            <person name="Eikeseth-Otteraa H."/>
            <person name="Noel B."/>
            <person name="Anthouard V."/>
            <person name="Porcel B.M."/>
            <person name="Kachouri-Lafond R."/>
            <person name="Nishino A."/>
            <person name="Ugolini M."/>
            <person name="Chourrout P."/>
            <person name="Nishida H."/>
            <person name="Aasland R."/>
            <person name="Huzurbazar S."/>
            <person name="Westhof E."/>
            <person name="Delsuc F."/>
            <person name="Lehrach H."/>
            <person name="Reinhardt R."/>
            <person name="Weissenbach J."/>
            <person name="Roy S.W."/>
            <person name="Artiguenave F."/>
            <person name="Postlethwait J.H."/>
            <person name="Manak J.R."/>
            <person name="Thompson E.M."/>
            <person name="Jaillon O."/>
            <person name="Du Pasquier L."/>
            <person name="Boudinot P."/>
            <person name="Liberles D.A."/>
            <person name="Volff J.N."/>
            <person name="Philippe H."/>
            <person name="Lenhard B."/>
            <person name="Roest Crollius H."/>
            <person name="Wincker P."/>
            <person name="Chourrout D."/>
        </authorList>
    </citation>
    <scope>NUCLEOTIDE SEQUENCE [LARGE SCALE GENOMIC DNA]</scope>
</reference>
<proteinExistence type="predicted"/>
<organism evidence="1">
    <name type="scientific">Oikopleura dioica</name>
    <name type="common">Tunicate</name>
    <dbReference type="NCBI Taxonomy" id="34765"/>
    <lineage>
        <taxon>Eukaryota</taxon>
        <taxon>Metazoa</taxon>
        <taxon>Chordata</taxon>
        <taxon>Tunicata</taxon>
        <taxon>Appendicularia</taxon>
        <taxon>Copelata</taxon>
        <taxon>Oikopleuridae</taxon>
        <taxon>Oikopleura</taxon>
    </lineage>
</organism>
<keyword evidence="2" id="KW-1185">Reference proteome</keyword>